<evidence type="ECO:0000256" key="1">
    <source>
        <dbReference type="SAM" id="MobiDB-lite"/>
    </source>
</evidence>
<feature type="compositionally biased region" description="Polar residues" evidence="1">
    <location>
        <begin position="1"/>
        <end position="22"/>
    </location>
</feature>
<organism evidence="2 3">
    <name type="scientific">Halopseudomonas xinjiangensis</name>
    <dbReference type="NCBI Taxonomy" id="487184"/>
    <lineage>
        <taxon>Bacteria</taxon>
        <taxon>Pseudomonadati</taxon>
        <taxon>Pseudomonadota</taxon>
        <taxon>Gammaproteobacteria</taxon>
        <taxon>Pseudomonadales</taxon>
        <taxon>Pseudomonadaceae</taxon>
        <taxon>Halopseudomonas</taxon>
    </lineage>
</organism>
<dbReference type="OrthoDB" id="6999807at2"/>
<sequence length="571" mass="62207">MLNSQPLNSGPLNSLATTSTTGPDPVELAPGGSFAWTVAVSVGGTDVSDILTGGIKVDRSEDGDSVATFALWLGLEPVNVIAYTGLPVVIDFIVAGDPAVIDRRFTGYLVQPEFNVLSRVLSCEATTRLQDGVEAMEIAAVDTFVGGLWSEDVFEPVEGRSRWDYAQERLSTRAASLNADRYGAPRITDWHSAAVAYEFKPGSTIHESIDIGLASLSETTNVIELELDYRFTRYRQRNQRYSWEHPGIGGNRSIDGFTAWRSNSTELPDIAMIVEATESAGWYLTAPTWFRLPGDLPDLPQPWYNKNTDLLLAADWTASIRWSQRAVEQYRIRLEVADAVAAVGEVIKRERVVLDTDTDADRLWEAGRASQIDENPTDVPVDVPQRDSARLQAAMDCALARGRAQLLAAQRQNLVSWQVPLAHALGVDIGQKLRLNDQGATATGMVTTLVDEIDIESGAAILTIGLSVSPGSATSDALVMPPAPSFFDVTGPSVPGALPTQIGLRSDSPLYDEELPGFAGSYSIGNGDPALRYPRRMMINTPEIPEQWRDEIQAERAMTYRIAPPTDTLEI</sequence>
<name>A0A1H1QDW9_9GAMM</name>
<protein>
    <recommendedName>
        <fullName evidence="4">Phage tail protein</fullName>
    </recommendedName>
</protein>
<accession>A0A1H1QDW9</accession>
<reference evidence="3" key="1">
    <citation type="submission" date="2016-10" db="EMBL/GenBank/DDBJ databases">
        <authorList>
            <person name="Varghese N."/>
            <person name="Submissions S."/>
        </authorList>
    </citation>
    <scope>NUCLEOTIDE SEQUENCE [LARGE SCALE GENOMIC DNA]</scope>
    <source>
        <strain evidence="3">NRRL B-51270</strain>
    </source>
</reference>
<dbReference type="EMBL" id="LT629736">
    <property type="protein sequence ID" value="SDS21574.1"/>
    <property type="molecule type" value="Genomic_DNA"/>
</dbReference>
<proteinExistence type="predicted"/>
<evidence type="ECO:0008006" key="4">
    <source>
        <dbReference type="Google" id="ProtNLM"/>
    </source>
</evidence>
<keyword evidence="3" id="KW-1185">Reference proteome</keyword>
<evidence type="ECO:0000313" key="3">
    <source>
        <dbReference type="Proteomes" id="UP000243207"/>
    </source>
</evidence>
<dbReference type="STRING" id="487184.SAMN05216421_1114"/>
<dbReference type="RefSeq" id="WP_093392220.1">
    <property type="nucleotide sequence ID" value="NZ_LT629736.1"/>
</dbReference>
<dbReference type="Proteomes" id="UP000243207">
    <property type="component" value="Chromosome I"/>
</dbReference>
<feature type="region of interest" description="Disordered" evidence="1">
    <location>
        <begin position="1"/>
        <end position="24"/>
    </location>
</feature>
<dbReference type="AlphaFoldDB" id="A0A1H1QDW9"/>
<evidence type="ECO:0000313" key="2">
    <source>
        <dbReference type="EMBL" id="SDS21574.1"/>
    </source>
</evidence>
<gene>
    <name evidence="2" type="ORF">SAMN05216421_1114</name>
</gene>